<reference evidence="9" key="2">
    <citation type="journal article" date="2021" name="PeerJ">
        <title>Extensive microbial diversity within the chicken gut microbiome revealed by metagenomics and culture.</title>
        <authorList>
            <person name="Gilroy R."/>
            <person name="Ravi A."/>
            <person name="Getino M."/>
            <person name="Pursley I."/>
            <person name="Horton D.L."/>
            <person name="Alikhan N.F."/>
            <person name="Baker D."/>
            <person name="Gharbi K."/>
            <person name="Hall N."/>
            <person name="Watson M."/>
            <person name="Adriaenssens E.M."/>
            <person name="Foster-Nyarko E."/>
            <person name="Jarju S."/>
            <person name="Secka A."/>
            <person name="Antonio M."/>
            <person name="Oren A."/>
            <person name="Chaudhuri R.R."/>
            <person name="La Ragione R."/>
            <person name="Hildebrand F."/>
            <person name="Pallen M.J."/>
        </authorList>
    </citation>
    <scope>NUCLEOTIDE SEQUENCE</scope>
    <source>
        <strain evidence="9">CHK165-10780</strain>
    </source>
</reference>
<evidence type="ECO:0000256" key="5">
    <source>
        <dbReference type="ARBA" id="ARBA00022692"/>
    </source>
</evidence>
<evidence type="ECO:0000256" key="6">
    <source>
        <dbReference type="ARBA" id="ARBA00022989"/>
    </source>
</evidence>
<proteinExistence type="predicted"/>
<name>A0A9D0Z0J4_9FIRM</name>
<dbReference type="PANTHER" id="PTHR33908">
    <property type="entry name" value="MANNOSYLTRANSFERASE YKCB-RELATED"/>
    <property type="match status" value="1"/>
</dbReference>
<feature type="transmembrane region" description="Helical" evidence="8">
    <location>
        <begin position="84"/>
        <end position="104"/>
    </location>
</feature>
<keyword evidence="7 8" id="KW-0472">Membrane</keyword>
<dbReference type="PANTHER" id="PTHR33908:SF11">
    <property type="entry name" value="MEMBRANE PROTEIN"/>
    <property type="match status" value="1"/>
</dbReference>
<evidence type="ECO:0000256" key="2">
    <source>
        <dbReference type="ARBA" id="ARBA00022475"/>
    </source>
</evidence>
<evidence type="ECO:0000256" key="4">
    <source>
        <dbReference type="ARBA" id="ARBA00022679"/>
    </source>
</evidence>
<feature type="transmembrane region" description="Helical" evidence="8">
    <location>
        <begin position="209"/>
        <end position="232"/>
    </location>
</feature>
<keyword evidence="4" id="KW-0808">Transferase</keyword>
<sequence length="398" mass="45501">MREFLKRHSFVIGLFLFSFFLRLLVVLCIHTDIVSDFGLMYKASLELVSGTRDYLNNVYFLTWAYQMGHVVYQALLLSMIESVTFLKIVNALVTSLIVVFVYLLGREVGGEKGSRIASVLYAIFPFPLFLNTVLTNQHLPMLLILIAIYLGFRLNEKKLQIPLCIGIGLLLSLSNILRTETIVIIGAIVVLGGYLVFQKDSFRFIAIRLGILLLTYFLSFQLASFCLVQTGVSPNGLQNGNPTWKFVEGFNYDTDGMYSKEDSSLYATDPVLSKQVLKERLREVEKMPLLFLKKIYIQWFRSDLSWTFNTGEYPVLFSISNFINQMMIVLFHSLALSSLLFLKKKNYLQILLTITIVFYVGTYLLIEVMPRYAYSVQILEAILASVTISNLFPKKLKD</sequence>
<evidence type="ECO:0000256" key="1">
    <source>
        <dbReference type="ARBA" id="ARBA00004651"/>
    </source>
</evidence>
<accession>A0A9D0Z0J4</accession>
<feature type="transmembrane region" description="Helical" evidence="8">
    <location>
        <begin position="124"/>
        <end position="152"/>
    </location>
</feature>
<feature type="transmembrane region" description="Helical" evidence="8">
    <location>
        <begin position="372"/>
        <end position="392"/>
    </location>
</feature>
<protein>
    <submittedName>
        <fullName evidence="9">Glycosyltransferase family 39 protein</fullName>
    </submittedName>
</protein>
<dbReference type="InterPro" id="IPR050297">
    <property type="entry name" value="LipidA_mod_glycosyltrf_83"/>
</dbReference>
<evidence type="ECO:0000256" key="8">
    <source>
        <dbReference type="SAM" id="Phobius"/>
    </source>
</evidence>
<gene>
    <name evidence="9" type="ORF">IAC85_00495</name>
</gene>
<comment type="caution">
    <text evidence="9">The sequence shown here is derived from an EMBL/GenBank/DDBJ whole genome shotgun (WGS) entry which is preliminary data.</text>
</comment>
<evidence type="ECO:0000256" key="7">
    <source>
        <dbReference type="ARBA" id="ARBA00023136"/>
    </source>
</evidence>
<dbReference type="GO" id="GO:0016763">
    <property type="term" value="F:pentosyltransferase activity"/>
    <property type="evidence" value="ECO:0007669"/>
    <property type="project" value="TreeGrafter"/>
</dbReference>
<evidence type="ECO:0000313" key="9">
    <source>
        <dbReference type="EMBL" id="HIQ64198.1"/>
    </source>
</evidence>
<evidence type="ECO:0000313" key="10">
    <source>
        <dbReference type="Proteomes" id="UP000886725"/>
    </source>
</evidence>
<comment type="subcellular location">
    <subcellularLocation>
        <location evidence="1">Cell membrane</location>
        <topology evidence="1">Multi-pass membrane protein</topology>
    </subcellularLocation>
</comment>
<feature type="transmembrane region" description="Helical" evidence="8">
    <location>
        <begin position="347"/>
        <end position="366"/>
    </location>
</feature>
<organism evidence="9 10">
    <name type="scientific">Candidatus Faecenecus gallistercoris</name>
    <dbReference type="NCBI Taxonomy" id="2840793"/>
    <lineage>
        <taxon>Bacteria</taxon>
        <taxon>Bacillati</taxon>
        <taxon>Bacillota</taxon>
        <taxon>Bacillota incertae sedis</taxon>
        <taxon>Candidatus Faecenecus</taxon>
    </lineage>
</organism>
<keyword evidence="5 8" id="KW-0812">Transmembrane</keyword>
<dbReference type="AlphaFoldDB" id="A0A9D0Z0J4"/>
<feature type="transmembrane region" description="Helical" evidence="8">
    <location>
        <begin position="322"/>
        <end position="342"/>
    </location>
</feature>
<keyword evidence="6 8" id="KW-1133">Transmembrane helix</keyword>
<evidence type="ECO:0000256" key="3">
    <source>
        <dbReference type="ARBA" id="ARBA00022676"/>
    </source>
</evidence>
<keyword evidence="3" id="KW-0328">Glycosyltransferase</keyword>
<dbReference type="GO" id="GO:0009103">
    <property type="term" value="P:lipopolysaccharide biosynthetic process"/>
    <property type="evidence" value="ECO:0007669"/>
    <property type="project" value="UniProtKB-ARBA"/>
</dbReference>
<feature type="transmembrane region" description="Helical" evidence="8">
    <location>
        <begin position="12"/>
        <end position="34"/>
    </location>
</feature>
<keyword evidence="2" id="KW-1003">Cell membrane</keyword>
<reference evidence="9" key="1">
    <citation type="submission" date="2020-10" db="EMBL/GenBank/DDBJ databases">
        <authorList>
            <person name="Gilroy R."/>
        </authorList>
    </citation>
    <scope>NUCLEOTIDE SEQUENCE</scope>
    <source>
        <strain evidence="9">CHK165-10780</strain>
    </source>
</reference>
<dbReference type="GO" id="GO:0005886">
    <property type="term" value="C:plasma membrane"/>
    <property type="evidence" value="ECO:0007669"/>
    <property type="project" value="UniProtKB-SubCell"/>
</dbReference>
<feature type="transmembrane region" description="Helical" evidence="8">
    <location>
        <begin position="182"/>
        <end position="197"/>
    </location>
</feature>
<dbReference type="EMBL" id="DVFU01000012">
    <property type="protein sequence ID" value="HIQ64198.1"/>
    <property type="molecule type" value="Genomic_DNA"/>
</dbReference>
<dbReference type="Proteomes" id="UP000886725">
    <property type="component" value="Unassembled WGS sequence"/>
</dbReference>